<gene>
    <name evidence="1" type="ORF">AVEN_204694_1</name>
</gene>
<evidence type="ECO:0000313" key="1">
    <source>
        <dbReference type="EMBL" id="GBM52709.1"/>
    </source>
</evidence>
<sequence length="90" mass="10126">MEMSRGELLSDLAKKLVWMEMSRGEHIGSSQTGVDEMSRGELLSIFTKLVSMEINLRERVICIFTKLVSMEMSQGEYSGIKPVSLETPVL</sequence>
<protein>
    <submittedName>
        <fullName evidence="1">Uncharacterized protein</fullName>
    </submittedName>
</protein>
<organism evidence="1 2">
    <name type="scientific">Araneus ventricosus</name>
    <name type="common">Orbweaver spider</name>
    <name type="synonym">Epeira ventricosa</name>
    <dbReference type="NCBI Taxonomy" id="182803"/>
    <lineage>
        <taxon>Eukaryota</taxon>
        <taxon>Metazoa</taxon>
        <taxon>Ecdysozoa</taxon>
        <taxon>Arthropoda</taxon>
        <taxon>Chelicerata</taxon>
        <taxon>Arachnida</taxon>
        <taxon>Araneae</taxon>
        <taxon>Araneomorphae</taxon>
        <taxon>Entelegynae</taxon>
        <taxon>Araneoidea</taxon>
        <taxon>Araneidae</taxon>
        <taxon>Araneus</taxon>
    </lineage>
</organism>
<reference evidence="1 2" key="1">
    <citation type="journal article" date="2019" name="Sci. Rep.">
        <title>Orb-weaving spider Araneus ventricosus genome elucidates the spidroin gene catalogue.</title>
        <authorList>
            <person name="Kono N."/>
            <person name="Nakamura H."/>
            <person name="Ohtoshi R."/>
            <person name="Moran D.A.P."/>
            <person name="Shinohara A."/>
            <person name="Yoshida Y."/>
            <person name="Fujiwara M."/>
            <person name="Mori M."/>
            <person name="Tomita M."/>
            <person name="Arakawa K."/>
        </authorList>
    </citation>
    <scope>NUCLEOTIDE SEQUENCE [LARGE SCALE GENOMIC DNA]</scope>
</reference>
<proteinExistence type="predicted"/>
<comment type="caution">
    <text evidence="1">The sequence shown here is derived from an EMBL/GenBank/DDBJ whole genome shotgun (WGS) entry which is preliminary data.</text>
</comment>
<name>A0A4Y2GJ22_ARAVE</name>
<dbReference type="EMBL" id="BGPR01001390">
    <property type="protein sequence ID" value="GBM52709.1"/>
    <property type="molecule type" value="Genomic_DNA"/>
</dbReference>
<accession>A0A4Y2GJ22</accession>
<keyword evidence="2" id="KW-1185">Reference proteome</keyword>
<dbReference type="AlphaFoldDB" id="A0A4Y2GJ22"/>
<dbReference type="Proteomes" id="UP000499080">
    <property type="component" value="Unassembled WGS sequence"/>
</dbReference>
<evidence type="ECO:0000313" key="2">
    <source>
        <dbReference type="Proteomes" id="UP000499080"/>
    </source>
</evidence>